<dbReference type="Gene3D" id="3.10.450.40">
    <property type="match status" value="1"/>
</dbReference>
<dbReference type="GO" id="GO:0017126">
    <property type="term" value="P:nucleologenesis"/>
    <property type="evidence" value="ECO:0007669"/>
    <property type="project" value="TreeGrafter"/>
</dbReference>
<feature type="compositionally biased region" description="Basic residues" evidence="1">
    <location>
        <begin position="206"/>
        <end position="226"/>
    </location>
</feature>
<dbReference type="GO" id="GO:1901259">
    <property type="term" value="P:chloroplast rRNA processing"/>
    <property type="evidence" value="ECO:0007669"/>
    <property type="project" value="TreeGrafter"/>
</dbReference>
<sequence length="236" mass="26517">MVEVAASENPHPIPDSMETGPEPATDPTVPETLTSTNEAGKREREEEEEEGRGEEEVEGASKKAKVEEKNEEEKEAEKEVAVSEKLGPKSFASGEEMFNYFFKFFHFWPPNVNVNKYEHMVLFDLLKKGHAEASKKIGVGIQAFQVRFHPTFKSRCFFIVRTDGTSEDFSFRKCVEHLLPLPENMKLHHPSSDETKAFNGKNSGGHQKRGGRRGGGRGRGHGRRGGKSTNIYYGMI</sequence>
<protein>
    <submittedName>
        <fullName evidence="2">DNA ligase 1-like</fullName>
    </submittedName>
</protein>
<dbReference type="InterPro" id="IPR044673">
    <property type="entry name" value="DCL-like"/>
</dbReference>
<reference evidence="2" key="2">
    <citation type="submission" date="2023-04" db="EMBL/GenBank/DDBJ databases">
        <authorList>
            <person name="Bruccoleri R.E."/>
            <person name="Oakeley E.J."/>
            <person name="Faust A.-M."/>
            <person name="Dessus-Babus S."/>
            <person name="Altorfer M."/>
            <person name="Burckhardt D."/>
            <person name="Oertli M."/>
            <person name="Naumann U."/>
            <person name="Petersen F."/>
            <person name="Wong J."/>
        </authorList>
    </citation>
    <scope>NUCLEOTIDE SEQUENCE</scope>
    <source>
        <strain evidence="2">GSM-AAB239-AS_SAM_17_03QT</strain>
        <tissue evidence="2">Leaf</tissue>
    </source>
</reference>
<dbReference type="Proteomes" id="UP001140949">
    <property type="component" value="Unassembled WGS sequence"/>
</dbReference>
<organism evidence="2 3">
    <name type="scientific">Iris pallida</name>
    <name type="common">Sweet iris</name>
    <dbReference type="NCBI Taxonomy" id="29817"/>
    <lineage>
        <taxon>Eukaryota</taxon>
        <taxon>Viridiplantae</taxon>
        <taxon>Streptophyta</taxon>
        <taxon>Embryophyta</taxon>
        <taxon>Tracheophyta</taxon>
        <taxon>Spermatophyta</taxon>
        <taxon>Magnoliopsida</taxon>
        <taxon>Liliopsida</taxon>
        <taxon>Asparagales</taxon>
        <taxon>Iridaceae</taxon>
        <taxon>Iridoideae</taxon>
        <taxon>Irideae</taxon>
        <taxon>Iris</taxon>
    </lineage>
</organism>
<dbReference type="GO" id="GO:0009507">
    <property type="term" value="C:chloroplast"/>
    <property type="evidence" value="ECO:0007669"/>
    <property type="project" value="TreeGrafter"/>
</dbReference>
<gene>
    <name evidence="2" type="ORF">M6B38_416515</name>
</gene>
<dbReference type="FunFam" id="3.10.450.40:FF:000016">
    <property type="entry name" value="Predicted protein"/>
    <property type="match status" value="1"/>
</dbReference>
<dbReference type="EMBL" id="JANAVB010028198">
    <property type="protein sequence ID" value="KAJ6816389.1"/>
    <property type="molecule type" value="Genomic_DNA"/>
</dbReference>
<accession>A0AAX6FJ56</accession>
<dbReference type="PANTHER" id="PTHR33415">
    <property type="entry name" value="PROTEIN EMBRYO DEFECTIVE 514"/>
    <property type="match status" value="1"/>
</dbReference>
<feature type="region of interest" description="Disordered" evidence="1">
    <location>
        <begin position="189"/>
        <end position="229"/>
    </location>
</feature>
<proteinExistence type="predicted"/>
<feature type="region of interest" description="Disordered" evidence="1">
    <location>
        <begin position="1"/>
        <end position="82"/>
    </location>
</feature>
<dbReference type="GO" id="GO:0005634">
    <property type="term" value="C:nucleus"/>
    <property type="evidence" value="ECO:0007669"/>
    <property type="project" value="TreeGrafter"/>
</dbReference>
<dbReference type="GO" id="GO:0016874">
    <property type="term" value="F:ligase activity"/>
    <property type="evidence" value="ECO:0007669"/>
    <property type="project" value="UniProtKB-KW"/>
</dbReference>
<feature type="compositionally biased region" description="Acidic residues" evidence="1">
    <location>
        <begin position="45"/>
        <end position="58"/>
    </location>
</feature>
<evidence type="ECO:0000313" key="2">
    <source>
        <dbReference type="EMBL" id="KAJ6816389.1"/>
    </source>
</evidence>
<comment type="caution">
    <text evidence="2">The sequence shown here is derived from an EMBL/GenBank/DDBJ whole genome shotgun (WGS) entry which is preliminary data.</text>
</comment>
<evidence type="ECO:0000256" key="1">
    <source>
        <dbReference type="SAM" id="MobiDB-lite"/>
    </source>
</evidence>
<dbReference type="AlphaFoldDB" id="A0AAX6FJ56"/>
<dbReference type="PANTHER" id="PTHR33415:SF12">
    <property type="entry name" value="PROTEIN EMBRYO DEFECTIVE 514"/>
    <property type="match status" value="1"/>
</dbReference>
<dbReference type="Pfam" id="PF11523">
    <property type="entry name" value="DUF3223"/>
    <property type="match status" value="1"/>
</dbReference>
<dbReference type="GO" id="GO:0009658">
    <property type="term" value="P:chloroplast organization"/>
    <property type="evidence" value="ECO:0007669"/>
    <property type="project" value="TreeGrafter"/>
</dbReference>
<feature type="compositionally biased region" description="Basic and acidic residues" evidence="1">
    <location>
        <begin position="59"/>
        <end position="82"/>
    </location>
</feature>
<keyword evidence="2" id="KW-0436">Ligase</keyword>
<evidence type="ECO:0000313" key="3">
    <source>
        <dbReference type="Proteomes" id="UP001140949"/>
    </source>
</evidence>
<name>A0AAX6FJ56_IRIPA</name>
<reference evidence="2" key="1">
    <citation type="journal article" date="2023" name="GigaByte">
        <title>Genome assembly of the bearded iris, Iris pallida Lam.</title>
        <authorList>
            <person name="Bruccoleri R.E."/>
            <person name="Oakeley E.J."/>
            <person name="Faust A.M.E."/>
            <person name="Altorfer M."/>
            <person name="Dessus-Babus S."/>
            <person name="Burckhardt D."/>
            <person name="Oertli M."/>
            <person name="Naumann U."/>
            <person name="Petersen F."/>
            <person name="Wong J."/>
        </authorList>
    </citation>
    <scope>NUCLEOTIDE SEQUENCE</scope>
    <source>
        <strain evidence="2">GSM-AAB239-AS_SAM_17_03QT</strain>
    </source>
</reference>
<keyword evidence="3" id="KW-1185">Reference proteome</keyword>